<dbReference type="InterPro" id="IPR011545">
    <property type="entry name" value="DEAD/DEAH_box_helicase_dom"/>
</dbReference>
<dbReference type="STRING" id="1209962.L0PBY8"/>
<gene>
    <name evidence="12" type="ORF">PNEJI1_001682</name>
</gene>
<dbReference type="PANTHER" id="PTHR47958">
    <property type="entry name" value="ATP-DEPENDENT RNA HELICASE DBP3"/>
    <property type="match status" value="1"/>
</dbReference>
<dbReference type="InParanoid" id="L0PBY8"/>
<dbReference type="CDD" id="cd17966">
    <property type="entry name" value="DEADc_DDX5_DDX17"/>
    <property type="match status" value="1"/>
</dbReference>
<evidence type="ECO:0000256" key="1">
    <source>
        <dbReference type="ARBA" id="ARBA00004123"/>
    </source>
</evidence>
<dbReference type="PROSITE" id="PS00039">
    <property type="entry name" value="DEAD_ATP_HELICASE"/>
    <property type="match status" value="1"/>
</dbReference>
<organism evidence="13">
    <name type="scientific">Pneumocystis jirovecii</name>
    <name type="common">Human pneumocystis pneumonia agent</name>
    <dbReference type="NCBI Taxonomy" id="42068"/>
    <lineage>
        <taxon>Eukaryota</taxon>
        <taxon>Fungi</taxon>
        <taxon>Dikarya</taxon>
        <taxon>Ascomycota</taxon>
        <taxon>Taphrinomycotina</taxon>
        <taxon>Pneumocystomycetes</taxon>
        <taxon>Pneumocystaceae</taxon>
        <taxon>Pneumocystis</taxon>
    </lineage>
</organism>
<dbReference type="VEuPathDB" id="FungiDB:PNEJI1_001682"/>
<keyword evidence="9" id="KW-1133">Transmembrane helix</keyword>
<dbReference type="SUPFAM" id="SSF52540">
    <property type="entry name" value="P-loop containing nucleoside triphosphate hydrolases"/>
    <property type="match status" value="2"/>
</dbReference>
<dbReference type="CDD" id="cd18787">
    <property type="entry name" value="SF2_C_DEAD"/>
    <property type="match status" value="1"/>
</dbReference>
<proteinExistence type="inferred from homology"/>
<comment type="subcellular location">
    <subcellularLocation>
        <location evidence="1">Nucleus</location>
    </subcellularLocation>
</comment>
<keyword evidence="5 8" id="KW-0347">Helicase</keyword>
<evidence type="ECO:0000256" key="9">
    <source>
        <dbReference type="SAM" id="Phobius"/>
    </source>
</evidence>
<feature type="domain" description="Helicase C-terminal" evidence="11">
    <location>
        <begin position="227"/>
        <end position="359"/>
    </location>
</feature>
<dbReference type="InterPro" id="IPR014001">
    <property type="entry name" value="Helicase_ATP-bd"/>
</dbReference>
<dbReference type="InterPro" id="IPR027417">
    <property type="entry name" value="P-loop_NTPase"/>
</dbReference>
<evidence type="ECO:0000259" key="10">
    <source>
        <dbReference type="PROSITE" id="PS51192"/>
    </source>
</evidence>
<dbReference type="AlphaFoldDB" id="L0PBY8"/>
<evidence type="ECO:0000256" key="7">
    <source>
        <dbReference type="ARBA" id="ARBA00023242"/>
    </source>
</evidence>
<evidence type="ECO:0000256" key="4">
    <source>
        <dbReference type="ARBA" id="ARBA00022801"/>
    </source>
</evidence>
<dbReference type="SMART" id="SM00487">
    <property type="entry name" value="DEXDc"/>
    <property type="match status" value="1"/>
</dbReference>
<comment type="similarity">
    <text evidence="8">Belongs to the DEAD box helicase family.</text>
</comment>
<evidence type="ECO:0000256" key="6">
    <source>
        <dbReference type="ARBA" id="ARBA00022840"/>
    </source>
</evidence>
<name>L0PBY8_PNEJI</name>
<keyword evidence="4 8" id="KW-0378">Hydrolase</keyword>
<protein>
    <recommendedName>
        <fullName evidence="2">RNA helicase</fullName>
        <ecNumber evidence="2">3.6.4.13</ecNumber>
    </recommendedName>
</protein>
<evidence type="ECO:0000256" key="3">
    <source>
        <dbReference type="ARBA" id="ARBA00022741"/>
    </source>
</evidence>
<dbReference type="Proteomes" id="UP000010422">
    <property type="component" value="Unassembled WGS sequence"/>
</dbReference>
<evidence type="ECO:0000256" key="5">
    <source>
        <dbReference type="ARBA" id="ARBA00022806"/>
    </source>
</evidence>
<keyword evidence="7" id="KW-0539">Nucleus</keyword>
<dbReference type="GO" id="GO:0003724">
    <property type="term" value="F:RNA helicase activity"/>
    <property type="evidence" value="ECO:0007669"/>
    <property type="project" value="UniProtKB-EC"/>
</dbReference>
<dbReference type="EC" id="3.6.4.13" evidence="2"/>
<evidence type="ECO:0000259" key="11">
    <source>
        <dbReference type="PROSITE" id="PS51194"/>
    </source>
</evidence>
<dbReference type="GO" id="GO:0003676">
    <property type="term" value="F:nucleic acid binding"/>
    <property type="evidence" value="ECO:0007669"/>
    <property type="project" value="InterPro"/>
</dbReference>
<keyword evidence="9" id="KW-0472">Membrane</keyword>
<dbReference type="Pfam" id="PF00270">
    <property type="entry name" value="DEAD"/>
    <property type="match status" value="1"/>
</dbReference>
<accession>L0PBY8</accession>
<dbReference type="GO" id="GO:0016787">
    <property type="term" value="F:hydrolase activity"/>
    <property type="evidence" value="ECO:0007669"/>
    <property type="project" value="UniProtKB-KW"/>
</dbReference>
<sequence>MDILFLYSDYLGAFRRDVVGISATGSGKTLAFCLPAIVHINAQPLLSKGDGPIVLVLAPTRELAVQIQTECAKYGKSSRIRSTCIYGGVPRGPQIRDLASGVEICIATPGRLLDMLESGKTNLRRVTYLVLDEADRMLDMGFEPQIRKIVDQIRPDRQTLMWSATWPKDVQKLAHDYLKNFLQVNIGSLDLNVNMDIKQIVEICSEYDKRGKLVIFILYFCSLSAIRLIKHLEYAMEDKENRILIFVATKKIADDITKYLRQDGWPALAIHGDKQQSERDWVLNEFKTGKSPIMVATDVASRGIGMNLSFSLLLGFCSLFRIIFSCLPLLGVVLMDIKDVKYVWNGIDLILFVNIGVGH</sequence>
<dbReference type="GO" id="GO:0005524">
    <property type="term" value="F:ATP binding"/>
    <property type="evidence" value="ECO:0007669"/>
    <property type="project" value="UniProtKB-KW"/>
</dbReference>
<dbReference type="FunFam" id="3.40.50.300:FF:000079">
    <property type="entry name" value="probable ATP-dependent RNA helicase DDX17"/>
    <property type="match status" value="1"/>
</dbReference>
<feature type="transmembrane region" description="Helical" evidence="9">
    <location>
        <begin position="312"/>
        <end position="335"/>
    </location>
</feature>
<comment type="caution">
    <text evidence="12">The sequence shown here is derived from an EMBL/GenBank/DDBJ whole genome shotgun (WGS) entry which is preliminary data.</text>
</comment>
<dbReference type="PROSITE" id="PS51192">
    <property type="entry name" value="HELICASE_ATP_BIND_1"/>
    <property type="match status" value="1"/>
</dbReference>
<dbReference type="EMBL" id="CAKM01000220">
    <property type="protein sequence ID" value="CCJ29876.1"/>
    <property type="molecule type" value="Genomic_DNA"/>
</dbReference>
<keyword evidence="9" id="KW-0812">Transmembrane</keyword>
<dbReference type="InterPro" id="IPR001650">
    <property type="entry name" value="Helicase_C-like"/>
</dbReference>
<dbReference type="SMART" id="SM00490">
    <property type="entry name" value="HELICc"/>
    <property type="match status" value="1"/>
</dbReference>
<keyword evidence="6 8" id="KW-0067">ATP-binding</keyword>
<evidence type="ECO:0000256" key="2">
    <source>
        <dbReference type="ARBA" id="ARBA00012552"/>
    </source>
</evidence>
<feature type="domain" description="Helicase ATP-binding" evidence="10">
    <location>
        <begin position="9"/>
        <end position="184"/>
    </location>
</feature>
<dbReference type="PROSITE" id="PS51194">
    <property type="entry name" value="HELICASE_CTER"/>
    <property type="match status" value="1"/>
</dbReference>
<evidence type="ECO:0000313" key="13">
    <source>
        <dbReference type="Proteomes" id="UP000010422"/>
    </source>
</evidence>
<evidence type="ECO:0000256" key="8">
    <source>
        <dbReference type="RuleBase" id="RU000492"/>
    </source>
</evidence>
<keyword evidence="3 8" id="KW-0547">Nucleotide-binding</keyword>
<dbReference type="GO" id="GO:0005634">
    <property type="term" value="C:nucleus"/>
    <property type="evidence" value="ECO:0007669"/>
    <property type="project" value="UniProtKB-SubCell"/>
</dbReference>
<dbReference type="Gene3D" id="3.40.50.300">
    <property type="entry name" value="P-loop containing nucleotide triphosphate hydrolases"/>
    <property type="match status" value="2"/>
</dbReference>
<dbReference type="InterPro" id="IPR000629">
    <property type="entry name" value="RNA-helicase_DEAD-box_CS"/>
</dbReference>
<dbReference type="Pfam" id="PF00271">
    <property type="entry name" value="Helicase_C"/>
    <property type="match status" value="1"/>
</dbReference>
<evidence type="ECO:0000313" key="12">
    <source>
        <dbReference type="EMBL" id="CCJ29876.1"/>
    </source>
</evidence>
<reference evidence="12 13" key="1">
    <citation type="journal article" date="2012" name="MBio">
        <title>De novo assembly of the Pneumocystis jirovecii genome from a single bronchoalveolar lavage fluid specimen from a patient.</title>
        <authorList>
            <person name="Cisse O.H."/>
            <person name="Pagni M."/>
            <person name="Hauser P.M."/>
        </authorList>
    </citation>
    <scope>NUCLEOTIDE SEQUENCE [LARGE SCALE GENOMIC DNA]</scope>
    <source>
        <strain evidence="12 13">SE8</strain>
    </source>
</reference>